<organism evidence="3 4">
    <name type="scientific">Streptomyces radiopugnans</name>
    <dbReference type="NCBI Taxonomy" id="403935"/>
    <lineage>
        <taxon>Bacteria</taxon>
        <taxon>Bacillati</taxon>
        <taxon>Actinomycetota</taxon>
        <taxon>Actinomycetes</taxon>
        <taxon>Kitasatosporales</taxon>
        <taxon>Streptomycetaceae</taxon>
        <taxon>Streptomyces</taxon>
    </lineage>
</organism>
<dbReference type="Gene3D" id="3.40.50.720">
    <property type="entry name" value="NAD(P)-binding Rossmann-like Domain"/>
    <property type="match status" value="1"/>
</dbReference>
<dbReference type="Pfam" id="PF16884">
    <property type="entry name" value="ADH_N_2"/>
    <property type="match status" value="1"/>
</dbReference>
<dbReference type="GO" id="GO:0016628">
    <property type="term" value="F:oxidoreductase activity, acting on the CH-CH group of donors, NAD or NADP as acceptor"/>
    <property type="evidence" value="ECO:0007669"/>
    <property type="project" value="InterPro"/>
</dbReference>
<dbReference type="InterPro" id="IPR041694">
    <property type="entry name" value="ADH_N_2"/>
</dbReference>
<dbReference type="InterPro" id="IPR011032">
    <property type="entry name" value="GroES-like_sf"/>
</dbReference>
<name>A0A1H8YZD2_9ACTN</name>
<dbReference type="EMBL" id="FOET01000001">
    <property type="protein sequence ID" value="SEP57433.1"/>
    <property type="molecule type" value="Genomic_DNA"/>
</dbReference>
<evidence type="ECO:0000259" key="2">
    <source>
        <dbReference type="SMART" id="SM00829"/>
    </source>
</evidence>
<keyword evidence="4" id="KW-1185">Reference proteome</keyword>
<feature type="domain" description="Enoyl reductase (ER)" evidence="2">
    <location>
        <begin position="24"/>
        <end position="338"/>
    </location>
</feature>
<dbReference type="SUPFAM" id="SSF50129">
    <property type="entry name" value="GroES-like"/>
    <property type="match status" value="1"/>
</dbReference>
<sequence length="341" mass="36154">MTAQTLPKTGKEVRLARYVTDQPSREDFEVAEVEAAAPTAGNVVVHNRYLQVTAVMRDLMAEDPGLPMMPGYKVGERPWGGAIGVVVASDSPDLAVGDTVQHLDGWTEYSTGPAGQYFKVEPAWYPGLEYFLNQGITAYHGIADVAEVGEGDVVFVSNAAGGVGSLAGQIAKARGAKRVIGSAGSAEKVAYLTEVLGYDAAFNYKDGPVAEQLAKLAPDGIDVFFDLVGGEHFEAAVQVAAQGARFALGGAVSAQTGDAQGAFPRLDIMTGIIRQIVIKPFSTYHTPEQIQAWNQHFAQWLQEGKIVLPHTVVEGGVEAAPEALINLLRGAYKGNVLVKIS</sequence>
<dbReference type="Gene3D" id="3.90.180.10">
    <property type="entry name" value="Medium-chain alcohol dehydrogenases, catalytic domain"/>
    <property type="match status" value="1"/>
</dbReference>
<proteinExistence type="predicted"/>
<gene>
    <name evidence="3" type="ORF">SAMN05216481_101190</name>
</gene>
<dbReference type="Proteomes" id="UP000199055">
    <property type="component" value="Unassembled WGS sequence"/>
</dbReference>
<dbReference type="InterPro" id="IPR013149">
    <property type="entry name" value="ADH-like_C"/>
</dbReference>
<evidence type="ECO:0000256" key="1">
    <source>
        <dbReference type="ARBA" id="ARBA00023002"/>
    </source>
</evidence>
<dbReference type="PANTHER" id="PTHR43205">
    <property type="entry name" value="PROSTAGLANDIN REDUCTASE"/>
    <property type="match status" value="1"/>
</dbReference>
<keyword evidence="1" id="KW-0560">Oxidoreductase</keyword>
<evidence type="ECO:0000313" key="4">
    <source>
        <dbReference type="Proteomes" id="UP000199055"/>
    </source>
</evidence>
<dbReference type="SMART" id="SM00829">
    <property type="entry name" value="PKS_ER"/>
    <property type="match status" value="1"/>
</dbReference>
<evidence type="ECO:0000313" key="3">
    <source>
        <dbReference type="EMBL" id="SEP57433.1"/>
    </source>
</evidence>
<protein>
    <recommendedName>
        <fullName evidence="2">Enoyl reductase (ER) domain-containing protein</fullName>
    </recommendedName>
</protein>
<dbReference type="PANTHER" id="PTHR43205:SF7">
    <property type="entry name" value="PROSTAGLANDIN REDUCTASE 1"/>
    <property type="match status" value="1"/>
</dbReference>
<dbReference type="CDD" id="cd05288">
    <property type="entry name" value="PGDH"/>
    <property type="match status" value="1"/>
</dbReference>
<reference evidence="3 4" key="1">
    <citation type="submission" date="2016-10" db="EMBL/GenBank/DDBJ databases">
        <authorList>
            <person name="de Groot N.N."/>
        </authorList>
    </citation>
    <scope>NUCLEOTIDE SEQUENCE [LARGE SCALE GENOMIC DNA]</scope>
    <source>
        <strain evidence="3 4">CGMCC 4.3519</strain>
    </source>
</reference>
<dbReference type="InterPro" id="IPR045010">
    <property type="entry name" value="MDR_fam"/>
</dbReference>
<dbReference type="InterPro" id="IPR020843">
    <property type="entry name" value="ER"/>
</dbReference>
<dbReference type="InterPro" id="IPR036291">
    <property type="entry name" value="NAD(P)-bd_dom_sf"/>
</dbReference>
<dbReference type="RefSeq" id="WP_093654331.1">
    <property type="nucleotide sequence ID" value="NZ_FOET01000001.1"/>
</dbReference>
<dbReference type="Pfam" id="PF00107">
    <property type="entry name" value="ADH_zinc_N"/>
    <property type="match status" value="1"/>
</dbReference>
<dbReference type="STRING" id="403935.SAMN05216481_101190"/>
<accession>A0A1H8YZD2</accession>
<dbReference type="SUPFAM" id="SSF51735">
    <property type="entry name" value="NAD(P)-binding Rossmann-fold domains"/>
    <property type="match status" value="1"/>
</dbReference>
<dbReference type="AlphaFoldDB" id="A0A1H8YZD2"/>